<sequence>MQSLQCVLAPPWGLLLVGRAKKTSRGRHPGGSRTRARTTSTASFQCKDAGLSCELRVHDCGLRAVIQTDWSVDDEQAVGASYRGSVDDLLRRSDFVVTDLGHKSDKKLSLMNPTTKHWLTSTEEPISVVAERRVQGVRHLLLSWGLNLWEEWLSEIGDRVHEAAKGNLS</sequence>
<proteinExistence type="predicted"/>
<gene>
    <name evidence="1" type="ORF">L3Q82_017292</name>
</gene>
<protein>
    <submittedName>
        <fullName evidence="1">Uncharacterized protein</fullName>
    </submittedName>
</protein>
<comment type="caution">
    <text evidence="1">The sequence shown here is derived from an EMBL/GenBank/DDBJ whole genome shotgun (WGS) entry which is preliminary data.</text>
</comment>
<reference evidence="1" key="1">
    <citation type="submission" date="2022-04" db="EMBL/GenBank/DDBJ databases">
        <title>Jade perch genome.</title>
        <authorList>
            <person name="Chao B."/>
        </authorList>
    </citation>
    <scope>NUCLEOTIDE SEQUENCE</scope>
    <source>
        <strain evidence="1">CB-2022</strain>
    </source>
</reference>
<name>A0ACB8VK67_9TELE</name>
<accession>A0ACB8VK67</accession>
<evidence type="ECO:0000313" key="2">
    <source>
        <dbReference type="Proteomes" id="UP000831701"/>
    </source>
</evidence>
<evidence type="ECO:0000313" key="1">
    <source>
        <dbReference type="EMBL" id="KAI3356021.1"/>
    </source>
</evidence>
<dbReference type="EMBL" id="CM041550">
    <property type="protein sequence ID" value="KAI3356021.1"/>
    <property type="molecule type" value="Genomic_DNA"/>
</dbReference>
<keyword evidence="2" id="KW-1185">Reference proteome</keyword>
<organism evidence="1 2">
    <name type="scientific">Scortum barcoo</name>
    <name type="common">barcoo grunter</name>
    <dbReference type="NCBI Taxonomy" id="214431"/>
    <lineage>
        <taxon>Eukaryota</taxon>
        <taxon>Metazoa</taxon>
        <taxon>Chordata</taxon>
        <taxon>Craniata</taxon>
        <taxon>Vertebrata</taxon>
        <taxon>Euteleostomi</taxon>
        <taxon>Actinopterygii</taxon>
        <taxon>Neopterygii</taxon>
        <taxon>Teleostei</taxon>
        <taxon>Neoteleostei</taxon>
        <taxon>Acanthomorphata</taxon>
        <taxon>Eupercaria</taxon>
        <taxon>Centrarchiformes</taxon>
        <taxon>Terapontoidei</taxon>
        <taxon>Terapontidae</taxon>
        <taxon>Scortum</taxon>
    </lineage>
</organism>
<feature type="non-terminal residue" evidence="1">
    <location>
        <position position="169"/>
    </location>
</feature>
<dbReference type="Proteomes" id="UP000831701">
    <property type="component" value="Chromosome 20"/>
</dbReference>